<gene>
    <name evidence="1" type="ORF">L3X38_038409</name>
</gene>
<dbReference type="AlphaFoldDB" id="A0AAD4V6G3"/>
<dbReference type="EMBL" id="JAJFAZ020000007">
    <property type="protein sequence ID" value="KAI5318701.1"/>
    <property type="molecule type" value="Genomic_DNA"/>
</dbReference>
<dbReference type="Proteomes" id="UP001054821">
    <property type="component" value="Chromosome 7"/>
</dbReference>
<proteinExistence type="predicted"/>
<protein>
    <submittedName>
        <fullName evidence="1">Uncharacterized protein</fullName>
    </submittedName>
</protein>
<name>A0AAD4V6G3_PRUDU</name>
<reference evidence="1 2" key="1">
    <citation type="journal article" date="2022" name="G3 (Bethesda)">
        <title>Whole-genome sequence and methylome profiling of the almond [Prunus dulcis (Mill.) D.A. Webb] cultivar 'Nonpareil'.</title>
        <authorList>
            <person name="D'Amico-Willman K.M."/>
            <person name="Ouma W.Z."/>
            <person name="Meulia T."/>
            <person name="Sideli G.M."/>
            <person name="Gradziel T.M."/>
            <person name="Fresnedo-Ramirez J."/>
        </authorList>
    </citation>
    <scope>NUCLEOTIDE SEQUENCE [LARGE SCALE GENOMIC DNA]</scope>
    <source>
        <strain evidence="1">Clone GOH B32 T37-40</strain>
    </source>
</reference>
<accession>A0AAD4V6G3</accession>
<evidence type="ECO:0000313" key="1">
    <source>
        <dbReference type="EMBL" id="KAI5318701.1"/>
    </source>
</evidence>
<keyword evidence="2" id="KW-1185">Reference proteome</keyword>
<evidence type="ECO:0000313" key="2">
    <source>
        <dbReference type="Proteomes" id="UP001054821"/>
    </source>
</evidence>
<organism evidence="1 2">
    <name type="scientific">Prunus dulcis</name>
    <name type="common">Almond</name>
    <name type="synonym">Amygdalus dulcis</name>
    <dbReference type="NCBI Taxonomy" id="3755"/>
    <lineage>
        <taxon>Eukaryota</taxon>
        <taxon>Viridiplantae</taxon>
        <taxon>Streptophyta</taxon>
        <taxon>Embryophyta</taxon>
        <taxon>Tracheophyta</taxon>
        <taxon>Spermatophyta</taxon>
        <taxon>Magnoliopsida</taxon>
        <taxon>eudicotyledons</taxon>
        <taxon>Gunneridae</taxon>
        <taxon>Pentapetalae</taxon>
        <taxon>rosids</taxon>
        <taxon>fabids</taxon>
        <taxon>Rosales</taxon>
        <taxon>Rosaceae</taxon>
        <taxon>Amygdaloideae</taxon>
        <taxon>Amygdaleae</taxon>
        <taxon>Prunus</taxon>
    </lineage>
</organism>
<comment type="caution">
    <text evidence="1">The sequence shown here is derived from an EMBL/GenBank/DDBJ whole genome shotgun (WGS) entry which is preliminary data.</text>
</comment>
<sequence>MESLGESRLFSRPYYEGKIFPYGGFLMRRGEELPFLSLASYSLVRQVIDQELKALERAKSRKTVQFPHPDFGSVECLILDSPHVLLKNIYRVPETRHPWKYILSD</sequence>